<organism evidence="2 3">
    <name type="scientific">Kitasatospora kifunensis</name>
    <name type="common">Streptomyces kifunensis</name>
    <dbReference type="NCBI Taxonomy" id="58351"/>
    <lineage>
        <taxon>Bacteria</taxon>
        <taxon>Bacillati</taxon>
        <taxon>Actinomycetota</taxon>
        <taxon>Actinomycetes</taxon>
        <taxon>Kitasatosporales</taxon>
        <taxon>Streptomycetaceae</taxon>
        <taxon>Kitasatospora</taxon>
    </lineage>
</organism>
<evidence type="ECO:0000313" key="2">
    <source>
        <dbReference type="EMBL" id="MBB4923397.1"/>
    </source>
</evidence>
<keyword evidence="3" id="KW-1185">Reference proteome</keyword>
<evidence type="ECO:0000313" key="3">
    <source>
        <dbReference type="Proteomes" id="UP000540506"/>
    </source>
</evidence>
<dbReference type="EMBL" id="JACHJV010000001">
    <property type="protein sequence ID" value="MBB4923397.1"/>
    <property type="molecule type" value="Genomic_DNA"/>
</dbReference>
<feature type="region of interest" description="Disordered" evidence="1">
    <location>
        <begin position="1"/>
        <end position="81"/>
    </location>
</feature>
<gene>
    <name evidence="2" type="ORF">FHR34_002390</name>
</gene>
<reference evidence="2 3" key="1">
    <citation type="submission" date="2020-08" db="EMBL/GenBank/DDBJ databases">
        <title>Sequencing the genomes of 1000 actinobacteria strains.</title>
        <authorList>
            <person name="Klenk H.-P."/>
        </authorList>
    </citation>
    <scope>NUCLEOTIDE SEQUENCE [LARGE SCALE GENOMIC DNA]</scope>
    <source>
        <strain evidence="2 3">DSM 41654</strain>
    </source>
</reference>
<accession>A0A7W7VUJ8</accession>
<sequence length="81" mass="8706">MSQTPAVSVSKPLSKAVSKSTIGSRATANPRRTTLASLEDFSQLPGARASREPIEYPADLPKSTANPRRTILMKVPEQQQG</sequence>
<feature type="compositionally biased region" description="Polar residues" evidence="1">
    <location>
        <begin position="17"/>
        <end position="36"/>
    </location>
</feature>
<evidence type="ECO:0000256" key="1">
    <source>
        <dbReference type="SAM" id="MobiDB-lite"/>
    </source>
</evidence>
<dbReference type="AlphaFoldDB" id="A0A7W7VUJ8"/>
<dbReference type="RefSeq" id="WP_184935417.1">
    <property type="nucleotide sequence ID" value="NZ_JACHJV010000001.1"/>
</dbReference>
<protein>
    <submittedName>
        <fullName evidence="2">Uncharacterized protein</fullName>
    </submittedName>
</protein>
<proteinExistence type="predicted"/>
<comment type="caution">
    <text evidence="2">The sequence shown here is derived from an EMBL/GenBank/DDBJ whole genome shotgun (WGS) entry which is preliminary data.</text>
</comment>
<dbReference type="Proteomes" id="UP000540506">
    <property type="component" value="Unassembled WGS sequence"/>
</dbReference>
<name>A0A7W7VUJ8_KITKI</name>